<accession>A0ACA9NR22</accession>
<name>A0ACA9NR22_9GLOM</name>
<evidence type="ECO:0000313" key="1">
    <source>
        <dbReference type="EMBL" id="CAG8662060.1"/>
    </source>
</evidence>
<protein>
    <submittedName>
        <fullName evidence="1">25406_t:CDS:1</fullName>
    </submittedName>
</protein>
<organism evidence="1 2">
    <name type="scientific">Racocetra persica</name>
    <dbReference type="NCBI Taxonomy" id="160502"/>
    <lineage>
        <taxon>Eukaryota</taxon>
        <taxon>Fungi</taxon>
        <taxon>Fungi incertae sedis</taxon>
        <taxon>Mucoromycota</taxon>
        <taxon>Glomeromycotina</taxon>
        <taxon>Glomeromycetes</taxon>
        <taxon>Diversisporales</taxon>
        <taxon>Gigasporaceae</taxon>
        <taxon>Racocetra</taxon>
    </lineage>
</organism>
<proteinExistence type="predicted"/>
<gene>
    <name evidence="1" type="ORF">RPERSI_LOCUS8316</name>
</gene>
<dbReference type="EMBL" id="CAJVQC010014923">
    <property type="protein sequence ID" value="CAG8662060.1"/>
    <property type="molecule type" value="Genomic_DNA"/>
</dbReference>
<comment type="caution">
    <text evidence="1">The sequence shown here is derived from an EMBL/GenBank/DDBJ whole genome shotgun (WGS) entry which is preliminary data.</text>
</comment>
<evidence type="ECO:0000313" key="2">
    <source>
        <dbReference type="Proteomes" id="UP000789920"/>
    </source>
</evidence>
<sequence>MIEVPDEDSDTLSGSKRRKVEELDTDFEVEGDEGESIEQEPNTNTDIENLISPPVLKAYEYLAYVAKDDSKSPHPAIIPEHFRNTSDRNYGT</sequence>
<dbReference type="Proteomes" id="UP000789920">
    <property type="component" value="Unassembled WGS sequence"/>
</dbReference>
<keyword evidence="2" id="KW-1185">Reference proteome</keyword>
<reference evidence="1" key="1">
    <citation type="submission" date="2021-06" db="EMBL/GenBank/DDBJ databases">
        <authorList>
            <person name="Kallberg Y."/>
            <person name="Tangrot J."/>
            <person name="Rosling A."/>
        </authorList>
    </citation>
    <scope>NUCLEOTIDE SEQUENCE</scope>
    <source>
        <strain evidence="1">MA461A</strain>
    </source>
</reference>